<dbReference type="RefSeq" id="WP_184329008.1">
    <property type="nucleotide sequence ID" value="NZ_JACHHZ010000001.1"/>
</dbReference>
<name>A0A841HF40_9GAMM</name>
<dbReference type="Pfam" id="PF12893">
    <property type="entry name" value="Lumazine_bd_2"/>
    <property type="match status" value="1"/>
</dbReference>
<sequence length="121" mass="13423">MQGNSQISAVVDRYFEGLYKGDVDLLRSVFHPQAQLFGEVRGKPYHNTLDGYLTAVAGRPSPHAKAEPFEMQLLSVEVVNQVASVRARCPMLGLIYIDFLSLANDGTGWRIVNKTFTHVDA</sequence>
<keyword evidence="2" id="KW-1185">Reference proteome</keyword>
<dbReference type="Gene3D" id="3.10.450.50">
    <property type="match status" value="1"/>
</dbReference>
<accession>A0A841HF40</accession>
<proteinExistence type="predicted"/>
<comment type="caution">
    <text evidence="1">The sequence shown here is derived from an EMBL/GenBank/DDBJ whole genome shotgun (WGS) entry which is preliminary data.</text>
</comment>
<dbReference type="InterPro" id="IPR032710">
    <property type="entry name" value="NTF2-like_dom_sf"/>
</dbReference>
<dbReference type="Proteomes" id="UP000588068">
    <property type="component" value="Unassembled WGS sequence"/>
</dbReference>
<evidence type="ECO:0000313" key="2">
    <source>
        <dbReference type="Proteomes" id="UP000588068"/>
    </source>
</evidence>
<dbReference type="EMBL" id="JACHHZ010000001">
    <property type="protein sequence ID" value="MBB6091194.1"/>
    <property type="molecule type" value="Genomic_DNA"/>
</dbReference>
<dbReference type="AlphaFoldDB" id="A0A841HF40"/>
<dbReference type="SUPFAM" id="SSF54427">
    <property type="entry name" value="NTF2-like"/>
    <property type="match status" value="1"/>
</dbReference>
<gene>
    <name evidence="1" type="ORF">HNQ60_000040</name>
</gene>
<protein>
    <recommendedName>
        <fullName evidence="3">Nuclear transport factor 2 family protein</fullName>
    </recommendedName>
</protein>
<dbReference type="InterPro" id="IPR039437">
    <property type="entry name" value="FrzH/put_lumazine-bd"/>
</dbReference>
<evidence type="ECO:0008006" key="3">
    <source>
        <dbReference type="Google" id="ProtNLM"/>
    </source>
</evidence>
<organism evidence="1 2">
    <name type="scientific">Povalibacter uvarum</name>
    <dbReference type="NCBI Taxonomy" id="732238"/>
    <lineage>
        <taxon>Bacteria</taxon>
        <taxon>Pseudomonadati</taxon>
        <taxon>Pseudomonadota</taxon>
        <taxon>Gammaproteobacteria</taxon>
        <taxon>Steroidobacterales</taxon>
        <taxon>Steroidobacteraceae</taxon>
        <taxon>Povalibacter</taxon>
    </lineage>
</organism>
<evidence type="ECO:0000313" key="1">
    <source>
        <dbReference type="EMBL" id="MBB6091194.1"/>
    </source>
</evidence>
<reference evidence="1 2" key="1">
    <citation type="submission" date="2020-08" db="EMBL/GenBank/DDBJ databases">
        <title>Genomic Encyclopedia of Type Strains, Phase IV (KMG-IV): sequencing the most valuable type-strain genomes for metagenomic binning, comparative biology and taxonomic classification.</title>
        <authorList>
            <person name="Goeker M."/>
        </authorList>
    </citation>
    <scope>NUCLEOTIDE SEQUENCE [LARGE SCALE GENOMIC DNA]</scope>
    <source>
        <strain evidence="1 2">DSM 26723</strain>
    </source>
</reference>